<protein>
    <submittedName>
        <fullName evidence="1">Uncharacterized protein</fullName>
    </submittedName>
</protein>
<sequence>MRPHSMEIKEGKKPERPIVSDTDADALLASVDPNVGGTLAAGDDKDEWFGLEYTLELSTRERRASETHSFSGGEHSKSRESWAAIHQGTIHPFFEDEEYYQWKNWHRYLDRQDEKRRHRRGRAFKSHAKLLACYYAEEVHAWDLMYWQEVYGNCDKEIRERIELLESHRPDPYYPPQKHDIAWYLRRARSVASLRQLRPLPELQ</sequence>
<dbReference type="AlphaFoldDB" id="A0AAD7ATK6"/>
<gene>
    <name evidence="1" type="ORF">DFH08DRAFT_676285</name>
</gene>
<accession>A0AAD7ATK6</accession>
<dbReference type="EMBL" id="JARIHO010000001">
    <property type="protein sequence ID" value="KAJ7367828.1"/>
    <property type="molecule type" value="Genomic_DNA"/>
</dbReference>
<proteinExistence type="predicted"/>
<evidence type="ECO:0000313" key="1">
    <source>
        <dbReference type="EMBL" id="KAJ7367828.1"/>
    </source>
</evidence>
<keyword evidence="2" id="KW-1185">Reference proteome</keyword>
<organism evidence="1 2">
    <name type="scientific">Mycena albidolilacea</name>
    <dbReference type="NCBI Taxonomy" id="1033008"/>
    <lineage>
        <taxon>Eukaryota</taxon>
        <taxon>Fungi</taxon>
        <taxon>Dikarya</taxon>
        <taxon>Basidiomycota</taxon>
        <taxon>Agaricomycotina</taxon>
        <taxon>Agaricomycetes</taxon>
        <taxon>Agaricomycetidae</taxon>
        <taxon>Agaricales</taxon>
        <taxon>Marasmiineae</taxon>
        <taxon>Mycenaceae</taxon>
        <taxon>Mycena</taxon>
    </lineage>
</organism>
<dbReference type="Proteomes" id="UP001218218">
    <property type="component" value="Unassembled WGS sequence"/>
</dbReference>
<name>A0AAD7ATK6_9AGAR</name>
<evidence type="ECO:0000313" key="2">
    <source>
        <dbReference type="Proteomes" id="UP001218218"/>
    </source>
</evidence>
<comment type="caution">
    <text evidence="1">The sequence shown here is derived from an EMBL/GenBank/DDBJ whole genome shotgun (WGS) entry which is preliminary data.</text>
</comment>
<reference evidence="1" key="1">
    <citation type="submission" date="2023-03" db="EMBL/GenBank/DDBJ databases">
        <title>Massive genome expansion in bonnet fungi (Mycena s.s.) driven by repeated elements and novel gene families across ecological guilds.</title>
        <authorList>
            <consortium name="Lawrence Berkeley National Laboratory"/>
            <person name="Harder C.B."/>
            <person name="Miyauchi S."/>
            <person name="Viragh M."/>
            <person name="Kuo A."/>
            <person name="Thoen E."/>
            <person name="Andreopoulos B."/>
            <person name="Lu D."/>
            <person name="Skrede I."/>
            <person name="Drula E."/>
            <person name="Henrissat B."/>
            <person name="Morin E."/>
            <person name="Kohler A."/>
            <person name="Barry K."/>
            <person name="LaButti K."/>
            <person name="Morin E."/>
            <person name="Salamov A."/>
            <person name="Lipzen A."/>
            <person name="Mereny Z."/>
            <person name="Hegedus B."/>
            <person name="Baldrian P."/>
            <person name="Stursova M."/>
            <person name="Weitz H."/>
            <person name="Taylor A."/>
            <person name="Grigoriev I.V."/>
            <person name="Nagy L.G."/>
            <person name="Martin F."/>
            <person name="Kauserud H."/>
        </authorList>
    </citation>
    <scope>NUCLEOTIDE SEQUENCE</scope>
    <source>
        <strain evidence="1">CBHHK002</strain>
    </source>
</reference>